<dbReference type="InterPro" id="IPR018640">
    <property type="entry name" value="DUF2063"/>
</dbReference>
<feature type="domain" description="Putative DNA-binding" evidence="1">
    <location>
        <begin position="8"/>
        <end position="99"/>
    </location>
</feature>
<reference evidence="2" key="1">
    <citation type="submission" date="2015-10" db="EMBL/GenBank/DDBJ databases">
        <title>Biosynthesis of SCL-MCL polyhydroxyalkanoates by metagenomic clones in Pseudomonas putida.</title>
        <authorList>
            <person name="Cheng J."/>
            <person name="Charles T.C."/>
        </authorList>
    </citation>
    <scope>NUCLEOTIDE SEQUENCE</scope>
</reference>
<dbReference type="EMBL" id="KT944272">
    <property type="protein sequence ID" value="ALV86675.1"/>
    <property type="molecule type" value="Genomic_DNA"/>
</dbReference>
<evidence type="ECO:0000259" key="1">
    <source>
        <dbReference type="Pfam" id="PF09836"/>
    </source>
</evidence>
<name>A0A0U3SVN7_9BACT</name>
<dbReference type="Pfam" id="PF09836">
    <property type="entry name" value="DUF2063"/>
    <property type="match status" value="1"/>
</dbReference>
<dbReference type="Gene3D" id="1.10.150.690">
    <property type="entry name" value="DUF2063"/>
    <property type="match status" value="1"/>
</dbReference>
<organism evidence="2">
    <name type="scientific">uncultured bacterium 51</name>
    <dbReference type="NCBI Taxonomy" id="1748279"/>
    <lineage>
        <taxon>Bacteria</taxon>
        <taxon>environmental samples</taxon>
    </lineage>
</organism>
<evidence type="ECO:0000313" key="2">
    <source>
        <dbReference type="EMBL" id="ALV86675.1"/>
    </source>
</evidence>
<accession>A0A0U3SVN7</accession>
<dbReference type="InterPro" id="IPR044922">
    <property type="entry name" value="DUF2063_N_sf"/>
</dbReference>
<protein>
    <recommendedName>
        <fullName evidence="1">Putative DNA-binding domain-containing protein</fullName>
    </recommendedName>
</protein>
<dbReference type="AlphaFoldDB" id="A0A0U3SVN7"/>
<sequence length="263" mass="28143">MSKEALRQQMLVRALWRDDPAALPGWIRAPARASAAQALAAYRGNAGALAERALASAFPTLAALIGAESFAALARHFWQQHPPHRGDIAQWGAALPAFVADSAQLADEPYLADCARLDWAVHEATRTADAGDAPPSLEALASTDPDRLLLQLAPGAALIASPHPIVAVWRAHHDALPIDQVRAAFRAQRADTAFVWRDAGYRVHVEALRPAEAAFTQVLIERRTLAAALDAAGDAFAFDQWLARALGARWLVALLTTASPTTP</sequence>
<proteinExistence type="predicted"/>